<dbReference type="InterPro" id="IPR002347">
    <property type="entry name" value="SDR_fam"/>
</dbReference>
<dbReference type="AlphaFoldDB" id="A0A9D5C5N7"/>
<protein>
    <recommendedName>
        <fullName evidence="5">Short-chain dehydrogenase/reductase</fullName>
        <ecNumber evidence="5">1.1.1.-</ecNumber>
    </recommendedName>
</protein>
<comment type="similarity">
    <text evidence="1 4">Belongs to the short-chain dehydrogenases/reductases (SDR) family.</text>
</comment>
<dbReference type="InterPro" id="IPR045313">
    <property type="entry name" value="CBR1-like"/>
</dbReference>
<organism evidence="6 7">
    <name type="scientific">Dioscorea zingiberensis</name>
    <dbReference type="NCBI Taxonomy" id="325984"/>
    <lineage>
        <taxon>Eukaryota</taxon>
        <taxon>Viridiplantae</taxon>
        <taxon>Streptophyta</taxon>
        <taxon>Embryophyta</taxon>
        <taxon>Tracheophyta</taxon>
        <taxon>Spermatophyta</taxon>
        <taxon>Magnoliopsida</taxon>
        <taxon>Liliopsida</taxon>
        <taxon>Dioscoreales</taxon>
        <taxon>Dioscoreaceae</taxon>
        <taxon>Dioscorea</taxon>
    </lineage>
</organism>
<sequence>MDILTAKRIAVVTGANKGIGLEIVRQLAFNGVMVILTARNEKRGAEAVEKLIKSGVSDVVFHQLDVADPASVASLSEFIKTKFERVDILVNNAGVASLEIDSEVLDSLDGDDTEVNNDDYSAIHQEFDSVVLKELGSNDQQSGGSRFLKVLAAGKETYEKAKECLDINFYGTKRVTEALIPLLQLSNQPRIVNVSSIHGQLQYIPNESIQKQFDDVNDPKEEIKLDEILQKFLNDMQENKLEENGWPTFGSAYKVSKAAMNTYTRILAKRYPSMCINSVHPGYVKTDITWNSGILTVEEGASYPVILALLPDGSPSGLFYDKMEVISF</sequence>
<dbReference type="GO" id="GO:0016020">
    <property type="term" value="C:membrane"/>
    <property type="evidence" value="ECO:0007669"/>
    <property type="project" value="TreeGrafter"/>
</dbReference>
<dbReference type="PANTHER" id="PTHR43490:SF73">
    <property type="entry name" value="OS07G0685800 PROTEIN"/>
    <property type="match status" value="1"/>
</dbReference>
<keyword evidence="2 5" id="KW-0521">NADP</keyword>
<evidence type="ECO:0000256" key="4">
    <source>
        <dbReference type="RuleBase" id="RU000363"/>
    </source>
</evidence>
<dbReference type="GO" id="GO:0016616">
    <property type="term" value="F:oxidoreductase activity, acting on the CH-OH group of donors, NAD or NADP as acceptor"/>
    <property type="evidence" value="ECO:0007669"/>
    <property type="project" value="InterPro"/>
</dbReference>
<name>A0A9D5C5N7_9LILI</name>
<evidence type="ECO:0000313" key="6">
    <source>
        <dbReference type="EMBL" id="KAJ0967106.1"/>
    </source>
</evidence>
<evidence type="ECO:0000256" key="3">
    <source>
        <dbReference type="ARBA" id="ARBA00023002"/>
    </source>
</evidence>
<reference evidence="6" key="2">
    <citation type="journal article" date="2022" name="Hortic Res">
        <title>The genome of Dioscorea zingiberensis sheds light on the biosynthesis, origin and evolution of the medicinally important diosgenin saponins.</title>
        <authorList>
            <person name="Li Y."/>
            <person name="Tan C."/>
            <person name="Li Z."/>
            <person name="Guo J."/>
            <person name="Li S."/>
            <person name="Chen X."/>
            <person name="Wang C."/>
            <person name="Dai X."/>
            <person name="Yang H."/>
            <person name="Song W."/>
            <person name="Hou L."/>
            <person name="Xu J."/>
            <person name="Tong Z."/>
            <person name="Xu A."/>
            <person name="Yuan X."/>
            <person name="Wang W."/>
            <person name="Yang Q."/>
            <person name="Chen L."/>
            <person name="Sun Z."/>
            <person name="Wang K."/>
            <person name="Pan B."/>
            <person name="Chen J."/>
            <person name="Bao Y."/>
            <person name="Liu F."/>
            <person name="Qi X."/>
            <person name="Gang D.R."/>
            <person name="Wen J."/>
            <person name="Li J."/>
        </authorList>
    </citation>
    <scope>NUCLEOTIDE SEQUENCE</scope>
    <source>
        <strain evidence="6">Dzin_1.0</strain>
    </source>
</reference>
<accession>A0A9D5C5N7</accession>
<dbReference type="Gene3D" id="3.40.50.720">
    <property type="entry name" value="NAD(P)-binding Rossmann-like Domain"/>
    <property type="match status" value="1"/>
</dbReference>
<dbReference type="Pfam" id="PF00106">
    <property type="entry name" value="adh_short"/>
    <property type="match status" value="1"/>
</dbReference>
<evidence type="ECO:0000256" key="1">
    <source>
        <dbReference type="ARBA" id="ARBA00006484"/>
    </source>
</evidence>
<dbReference type="EMBL" id="JAGGNH010000007">
    <property type="protein sequence ID" value="KAJ0967106.1"/>
    <property type="molecule type" value="Genomic_DNA"/>
</dbReference>
<gene>
    <name evidence="6" type="ORF">J5N97_024023</name>
</gene>
<comment type="caution">
    <text evidence="6">The sequence shown here is derived from an EMBL/GenBank/DDBJ whole genome shotgun (WGS) entry which is preliminary data.</text>
</comment>
<evidence type="ECO:0000256" key="2">
    <source>
        <dbReference type="ARBA" id="ARBA00022857"/>
    </source>
</evidence>
<reference evidence="6" key="1">
    <citation type="submission" date="2021-03" db="EMBL/GenBank/DDBJ databases">
        <authorList>
            <person name="Li Z."/>
            <person name="Yang C."/>
        </authorList>
    </citation>
    <scope>NUCLEOTIDE SEQUENCE</scope>
    <source>
        <strain evidence="6">Dzin_1.0</strain>
        <tissue evidence="6">Leaf</tissue>
    </source>
</reference>
<dbReference type="PRINTS" id="PR00080">
    <property type="entry name" value="SDRFAMILY"/>
</dbReference>
<keyword evidence="7" id="KW-1185">Reference proteome</keyword>
<proteinExistence type="inferred from homology"/>
<evidence type="ECO:0000313" key="7">
    <source>
        <dbReference type="Proteomes" id="UP001085076"/>
    </source>
</evidence>
<dbReference type="EC" id="1.1.1.-" evidence="5"/>
<dbReference type="PANTHER" id="PTHR43490">
    <property type="entry name" value="(+)-NEOMENTHOL DEHYDROGENASE"/>
    <property type="match status" value="1"/>
</dbReference>
<dbReference type="CDD" id="cd05324">
    <property type="entry name" value="carb_red_PTCR-like_SDR_c"/>
    <property type="match status" value="1"/>
</dbReference>
<evidence type="ECO:0000256" key="5">
    <source>
        <dbReference type="RuleBase" id="RU369024"/>
    </source>
</evidence>
<dbReference type="InterPro" id="IPR036291">
    <property type="entry name" value="NAD(P)-bd_dom_sf"/>
</dbReference>
<dbReference type="Proteomes" id="UP001085076">
    <property type="component" value="Miscellaneous, Linkage group lg07"/>
</dbReference>
<dbReference type="PRINTS" id="PR00081">
    <property type="entry name" value="GDHRDH"/>
</dbReference>
<dbReference type="SUPFAM" id="SSF51735">
    <property type="entry name" value="NAD(P)-binding Rossmann-fold domains"/>
    <property type="match status" value="1"/>
</dbReference>
<keyword evidence="3 5" id="KW-0560">Oxidoreductase</keyword>
<dbReference type="OrthoDB" id="1933717at2759"/>